<reference evidence="2 3" key="1">
    <citation type="journal article" date="2010" name="ChemBioChem">
        <title>Cloning and characterization of the biosynthetic gene cluster of 16-membered macrolide antibiotic FD-891: involvement of a dual functional cytochrome P450 monooxygenase catalyzing epoxidation and hydroxylation.</title>
        <authorList>
            <person name="Kudo F."/>
            <person name="Motegi A."/>
            <person name="Mizoue K."/>
            <person name="Eguchi T."/>
        </authorList>
    </citation>
    <scope>NUCLEOTIDE SEQUENCE [LARGE SCALE GENOMIC DNA]</scope>
    <source>
        <strain evidence="2 3">A-8890</strain>
    </source>
</reference>
<dbReference type="Proteomes" id="UP001321542">
    <property type="component" value="Chromosome"/>
</dbReference>
<feature type="transmembrane region" description="Helical" evidence="1">
    <location>
        <begin position="42"/>
        <end position="64"/>
    </location>
</feature>
<proteinExistence type="predicted"/>
<dbReference type="RefSeq" id="WP_286250233.1">
    <property type="nucleotide sequence ID" value="NZ_AP018448.1"/>
</dbReference>
<dbReference type="EMBL" id="AP018448">
    <property type="protein sequence ID" value="BBC31499.1"/>
    <property type="molecule type" value="Genomic_DNA"/>
</dbReference>
<reference evidence="2 3" key="2">
    <citation type="journal article" date="2023" name="ChemBioChem">
        <title>Acyltransferase Domain Exchange between Two Independent Type I Polyketide Synthases in the Same Producer Strain of Macrolide Antibiotics.</title>
        <authorList>
            <person name="Kudo F."/>
            <person name="Kishikawa K."/>
            <person name="Tsuboi K."/>
            <person name="Kido T."/>
            <person name="Usui T."/>
            <person name="Hashimoto J."/>
            <person name="Shin-Ya K."/>
            <person name="Miyanaga A."/>
            <person name="Eguchi T."/>
        </authorList>
    </citation>
    <scope>NUCLEOTIDE SEQUENCE [LARGE SCALE GENOMIC DNA]</scope>
    <source>
        <strain evidence="2 3">A-8890</strain>
    </source>
</reference>
<organism evidence="2 3">
    <name type="scientific">Streptomyces graminofaciens</name>
    <dbReference type="NCBI Taxonomy" id="68212"/>
    <lineage>
        <taxon>Bacteria</taxon>
        <taxon>Bacillati</taxon>
        <taxon>Actinomycetota</taxon>
        <taxon>Actinomycetes</taxon>
        <taxon>Kitasatosporales</taxon>
        <taxon>Streptomycetaceae</taxon>
        <taxon>Streptomyces</taxon>
    </lineage>
</organism>
<keyword evidence="1" id="KW-0472">Membrane</keyword>
<keyword evidence="1" id="KW-1133">Transmembrane helix</keyword>
<keyword evidence="3" id="KW-1185">Reference proteome</keyword>
<name>A0ABN5VE45_9ACTN</name>
<evidence type="ECO:0008006" key="4">
    <source>
        <dbReference type="Google" id="ProtNLM"/>
    </source>
</evidence>
<keyword evidence="1" id="KW-0812">Transmembrane</keyword>
<accession>A0ABN5VE45</accession>
<evidence type="ECO:0000313" key="3">
    <source>
        <dbReference type="Proteomes" id="UP001321542"/>
    </source>
</evidence>
<gene>
    <name evidence="2" type="ORF">SGFS_027930</name>
</gene>
<evidence type="ECO:0000313" key="2">
    <source>
        <dbReference type="EMBL" id="BBC31499.1"/>
    </source>
</evidence>
<evidence type="ECO:0000256" key="1">
    <source>
        <dbReference type="SAM" id="Phobius"/>
    </source>
</evidence>
<sequence>MSAERSFGRRQNYLTTRAEYLGALTVAAVAFLWHIGEVRWGPAILLFAYIDLIGYIPGLIAYTFSEDGRIHRVFHVLYNVMHTWLSAGAVILLWAWLVRPEWALLAVPLHLFGDRGLLGNYAKPLDEPFEHFETSRQKAFRARGAEAHAA</sequence>
<protein>
    <recommendedName>
        <fullName evidence="4">Integral membrane protein</fullName>
    </recommendedName>
</protein>
<feature type="transmembrane region" description="Helical" evidence="1">
    <location>
        <begin position="20"/>
        <end position="36"/>
    </location>
</feature>
<feature type="transmembrane region" description="Helical" evidence="1">
    <location>
        <begin position="76"/>
        <end position="97"/>
    </location>
</feature>